<dbReference type="InterPro" id="IPR027417">
    <property type="entry name" value="P-loop_NTPase"/>
</dbReference>
<evidence type="ECO:0000256" key="12">
    <source>
        <dbReference type="ARBA" id="ARBA00023126"/>
    </source>
</evidence>
<dbReference type="InterPro" id="IPR006001">
    <property type="entry name" value="Therm_gnt_kin"/>
</dbReference>
<evidence type="ECO:0000256" key="5">
    <source>
        <dbReference type="ARBA" id="ARBA00022679"/>
    </source>
</evidence>
<comment type="subunit">
    <text evidence="4">Homodimer.</text>
</comment>
<dbReference type="SUPFAM" id="SSF48179">
    <property type="entry name" value="6-phosphogluconate dehydrogenase C-terminal domain-like"/>
    <property type="match status" value="1"/>
</dbReference>
<evidence type="ECO:0000256" key="2">
    <source>
        <dbReference type="ARBA" id="ARBA00008419"/>
    </source>
</evidence>
<accession>A0A4Q9V2P0</accession>
<dbReference type="Gene3D" id="3.40.50.720">
    <property type="entry name" value="NAD(P)-binding Rossmann-like Domain"/>
    <property type="match status" value="1"/>
</dbReference>
<keyword evidence="9 14" id="KW-0521">NADP</keyword>
<keyword evidence="12 14" id="KW-0570">Pentose shunt</keyword>
<dbReference type="PRINTS" id="PR00076">
    <property type="entry name" value="6PGDHDRGNASE"/>
</dbReference>
<dbReference type="SMART" id="SM01350">
    <property type="entry name" value="6PGD"/>
    <property type="match status" value="1"/>
</dbReference>
<dbReference type="GO" id="GO:0050661">
    <property type="term" value="F:NADP binding"/>
    <property type="evidence" value="ECO:0007669"/>
    <property type="project" value="InterPro"/>
</dbReference>
<dbReference type="FunFam" id="3.40.50.300:FF:000522">
    <property type="entry name" value="Gluconokinase"/>
    <property type="match status" value="1"/>
</dbReference>
<dbReference type="InterPro" id="IPR006183">
    <property type="entry name" value="Pgluconate_DH"/>
</dbReference>
<evidence type="ECO:0000256" key="13">
    <source>
        <dbReference type="ARBA" id="ARBA00048090"/>
    </source>
</evidence>
<comment type="catalytic activity">
    <reaction evidence="13">
        <text>D-gluconate + ATP = 6-phospho-D-gluconate + ADP + H(+)</text>
        <dbReference type="Rhea" id="RHEA:19433"/>
        <dbReference type="ChEBI" id="CHEBI:15378"/>
        <dbReference type="ChEBI" id="CHEBI:18391"/>
        <dbReference type="ChEBI" id="CHEBI:30616"/>
        <dbReference type="ChEBI" id="CHEBI:58759"/>
        <dbReference type="ChEBI" id="CHEBI:456216"/>
        <dbReference type="EC" id="2.7.1.12"/>
    </reaction>
</comment>
<dbReference type="Pfam" id="PF13671">
    <property type="entry name" value="AAA_33"/>
    <property type="match status" value="1"/>
</dbReference>
<dbReference type="AlphaFoldDB" id="A0A4Q9V2P0"/>
<feature type="domain" description="6-phosphogluconate dehydrogenase C-terminal" evidence="15">
    <location>
        <begin position="365"/>
        <end position="662"/>
    </location>
</feature>
<dbReference type="Pfam" id="PF00393">
    <property type="entry name" value="6PGD"/>
    <property type="match status" value="1"/>
</dbReference>
<keyword evidence="7" id="KW-0418">Kinase</keyword>
<evidence type="ECO:0000256" key="6">
    <source>
        <dbReference type="ARBA" id="ARBA00022741"/>
    </source>
</evidence>
<dbReference type="Gene3D" id="1.10.1040.10">
    <property type="entry name" value="N-(1-d-carboxylethyl)-l-norvaline Dehydrogenase, domain 2"/>
    <property type="match status" value="1"/>
</dbReference>
<dbReference type="GO" id="GO:0004616">
    <property type="term" value="F:phosphogluconate dehydrogenase (decarboxylating) activity"/>
    <property type="evidence" value="ECO:0007669"/>
    <property type="project" value="UniProtKB-EC"/>
</dbReference>
<comment type="similarity">
    <text evidence="3">Belongs to the gluconokinase GntK/GntV family.</text>
</comment>
<dbReference type="UniPathway" id="UPA00115">
    <property type="reaction ID" value="UER00410"/>
</dbReference>
<name>A0A4Q9V2P0_9ACTO</name>
<dbReference type="InterPro" id="IPR036291">
    <property type="entry name" value="NAD(P)-bd_dom_sf"/>
</dbReference>
<dbReference type="NCBIfam" id="TIGR01313">
    <property type="entry name" value="therm_gnt_kin"/>
    <property type="match status" value="1"/>
</dbReference>
<dbReference type="Pfam" id="PF03446">
    <property type="entry name" value="NAD_binding_2"/>
    <property type="match status" value="1"/>
</dbReference>
<dbReference type="InterPro" id="IPR006113">
    <property type="entry name" value="6PGDH_Gnd/GntZ"/>
</dbReference>
<keyword evidence="11 14" id="KW-0311">Gluconate utilization</keyword>
<evidence type="ECO:0000256" key="7">
    <source>
        <dbReference type="ARBA" id="ARBA00022777"/>
    </source>
</evidence>
<dbReference type="Gene3D" id="1.20.5.320">
    <property type="entry name" value="6-Phosphogluconate Dehydrogenase, domain 3"/>
    <property type="match status" value="1"/>
</dbReference>
<dbReference type="GO" id="GO:0005524">
    <property type="term" value="F:ATP binding"/>
    <property type="evidence" value="ECO:0007669"/>
    <property type="project" value="UniProtKB-KW"/>
</dbReference>
<comment type="pathway">
    <text evidence="14">Carbohydrate degradation; pentose phosphate pathway; D-ribulose 5-phosphate from D-glucose 6-phosphate (oxidative stage): step 3/3.</text>
</comment>
<dbReference type="Proteomes" id="UP000293036">
    <property type="component" value="Unassembled WGS sequence"/>
</dbReference>
<proteinExistence type="inferred from homology"/>
<evidence type="ECO:0000256" key="4">
    <source>
        <dbReference type="ARBA" id="ARBA00011738"/>
    </source>
</evidence>
<protein>
    <recommendedName>
        <fullName evidence="14">6-phosphogluconate dehydrogenase, decarboxylating</fullName>
        <ecNumber evidence="14">1.1.1.44</ecNumber>
    </recommendedName>
</protein>
<evidence type="ECO:0000256" key="11">
    <source>
        <dbReference type="ARBA" id="ARBA00023064"/>
    </source>
</evidence>
<dbReference type="InterPro" id="IPR006114">
    <property type="entry name" value="6PGDH_C"/>
</dbReference>
<keyword evidence="5" id="KW-0808">Transferase</keyword>
<dbReference type="Gene3D" id="3.40.50.300">
    <property type="entry name" value="P-loop containing nucleotide triphosphate hydrolases"/>
    <property type="match status" value="1"/>
</dbReference>
<keyword evidence="17" id="KW-1185">Reference proteome</keyword>
<dbReference type="GO" id="GO:0006098">
    <property type="term" value="P:pentose-phosphate shunt"/>
    <property type="evidence" value="ECO:0007669"/>
    <property type="project" value="UniProtKB-UniPathway"/>
</dbReference>
<organism evidence="16 17">
    <name type="scientific">Arcanobacterium bovis</name>
    <dbReference type="NCBI Taxonomy" id="2529275"/>
    <lineage>
        <taxon>Bacteria</taxon>
        <taxon>Bacillati</taxon>
        <taxon>Actinomycetota</taxon>
        <taxon>Actinomycetes</taxon>
        <taxon>Actinomycetales</taxon>
        <taxon>Actinomycetaceae</taxon>
        <taxon>Arcanobacterium</taxon>
    </lineage>
</organism>
<evidence type="ECO:0000256" key="10">
    <source>
        <dbReference type="ARBA" id="ARBA00023002"/>
    </source>
</evidence>
<gene>
    <name evidence="16" type="primary">gndA</name>
    <name evidence="16" type="ORF">EZJ44_01730</name>
</gene>
<dbReference type="PANTHER" id="PTHR11811">
    <property type="entry name" value="6-PHOSPHOGLUCONATE DEHYDROGENASE"/>
    <property type="match status" value="1"/>
</dbReference>
<evidence type="ECO:0000256" key="3">
    <source>
        <dbReference type="ARBA" id="ARBA00008420"/>
    </source>
</evidence>
<dbReference type="GO" id="GO:0046316">
    <property type="term" value="F:gluconokinase activity"/>
    <property type="evidence" value="ECO:0007669"/>
    <property type="project" value="UniProtKB-EC"/>
</dbReference>
<dbReference type="NCBIfam" id="TIGR00873">
    <property type="entry name" value="gnd"/>
    <property type="match status" value="1"/>
</dbReference>
<dbReference type="FunFam" id="1.10.1040.10:FF:000032">
    <property type="entry name" value="6-phosphogluconate dehydrogenase, decarboxylating"/>
    <property type="match status" value="1"/>
</dbReference>
<reference evidence="16 17" key="1">
    <citation type="submission" date="2019-02" db="EMBL/GenBank/DDBJ databases">
        <title>Arcanobacterium bovis sp. nov., isolated from the milk of a cow with mastitis.</title>
        <authorList>
            <person name="Sammra O."/>
            <person name="Foster G."/>
            <person name="Hassan A."/>
            <person name="Alssahen M."/>
            <person name="Laemmler C."/>
            <person name="Borowiak M."/>
            <person name="Malorny B."/>
            <person name="Abdulmawjood A."/>
        </authorList>
    </citation>
    <scope>NUCLEOTIDE SEQUENCE [LARGE SCALE GENOMIC DNA]</scope>
    <source>
        <strain evidence="16 17">C605018/01/1</strain>
    </source>
</reference>
<dbReference type="GO" id="GO:0019521">
    <property type="term" value="P:D-gluconate metabolic process"/>
    <property type="evidence" value="ECO:0007669"/>
    <property type="project" value="UniProtKB-KW"/>
</dbReference>
<dbReference type="EMBL" id="SJDT01000001">
    <property type="protein sequence ID" value="TBW23929.1"/>
    <property type="molecule type" value="Genomic_DNA"/>
</dbReference>
<dbReference type="CDD" id="cd02021">
    <property type="entry name" value="GntK"/>
    <property type="match status" value="1"/>
</dbReference>
<sequence>MGVSGSGKTTVAGILSDRLGWAVAEADDFHPQANISKMASGVPLTDDDRWPWLESLRTWMQDKESCGESTIVTCSALKKNYRDVLRQGGTRVVFMHLDGDRDLLARRLAARTDHFMPVGLLDSQFATLEPLAADELGHICDIAATPQNIASEIEAFLAQDWQEYGGLTKIRDHMLSVEKRGSSSHPARADIGVYGLGVMGAALARNLARKGYTVAVTNIDSSVTQQFLADFGDEGDFIEATAVEDFAAELKTPRVAMLMVTAGQAVDSVSASLAAYFSPGDVIVDMGNSHFGDTCRRQEHFAHAGLHFVGCGTSGGQQGALLGPALMVGGSAHAYARLGAMFESIAAKADDGAPCCAHVGENGAGHFVKTLHNGIEYADMQLISEAYALLRSGLGMSAPSIGEIFAEWNQGELNSYLTEITADILIREDSPGVPLVDVIDDAAGQKGTGLWTAQIALELGVPASILIEAVQARVLSAVPYRSRNAQRNIMGGDTDSQRWSENSSGTVGDFEEMIEHVRRALYLGKIASYSQGFSIIDAGSLEYGWDINKAQVALNWRAGCIIRAELLEKISDAFSQEPELDLLLASPLFRGVIDEYLSSLRIVTELAVSAGVPAPALYATLSYLDSLRSDRLPTALIQAQRDCFGSHGFKRVDKDGVFHEEW</sequence>
<dbReference type="InterPro" id="IPR006184">
    <property type="entry name" value="6PGdom_BS"/>
</dbReference>
<dbReference type="NCBIfam" id="NF006765">
    <property type="entry name" value="PRK09287.1"/>
    <property type="match status" value="1"/>
</dbReference>
<dbReference type="PROSITE" id="PS00461">
    <property type="entry name" value="6PGD"/>
    <property type="match status" value="1"/>
</dbReference>
<dbReference type="OrthoDB" id="9804542at2"/>
<dbReference type="SUPFAM" id="SSF51735">
    <property type="entry name" value="NAD(P)-binding Rossmann-fold domains"/>
    <property type="match status" value="1"/>
</dbReference>
<dbReference type="InterPro" id="IPR008927">
    <property type="entry name" value="6-PGluconate_DH-like_C_sf"/>
</dbReference>
<keyword evidence="10 14" id="KW-0560">Oxidoreductase</keyword>
<comment type="pathway">
    <text evidence="1">Carbohydrate acid metabolism.</text>
</comment>
<comment type="caution">
    <text evidence="16">The sequence shown here is derived from an EMBL/GenBank/DDBJ whole genome shotgun (WGS) entry which is preliminary data.</text>
</comment>
<keyword evidence="6" id="KW-0547">Nucleotide-binding</keyword>
<evidence type="ECO:0000313" key="16">
    <source>
        <dbReference type="EMBL" id="TBW23929.1"/>
    </source>
</evidence>
<evidence type="ECO:0000256" key="14">
    <source>
        <dbReference type="RuleBase" id="RU000485"/>
    </source>
</evidence>
<evidence type="ECO:0000256" key="8">
    <source>
        <dbReference type="ARBA" id="ARBA00022840"/>
    </source>
</evidence>
<dbReference type="InterPro" id="IPR006115">
    <property type="entry name" value="6PGDH_NADP-bd"/>
</dbReference>
<evidence type="ECO:0000256" key="9">
    <source>
        <dbReference type="ARBA" id="ARBA00022857"/>
    </source>
</evidence>
<dbReference type="SUPFAM" id="SSF52540">
    <property type="entry name" value="P-loop containing nucleoside triphosphate hydrolases"/>
    <property type="match status" value="1"/>
</dbReference>
<evidence type="ECO:0000313" key="17">
    <source>
        <dbReference type="Proteomes" id="UP000293036"/>
    </source>
</evidence>
<comment type="similarity">
    <text evidence="2 14">Belongs to the 6-phosphogluconate dehydrogenase family.</text>
</comment>
<dbReference type="InterPro" id="IPR013328">
    <property type="entry name" value="6PGD_dom2"/>
</dbReference>
<dbReference type="EC" id="1.1.1.44" evidence="14"/>
<evidence type="ECO:0000256" key="1">
    <source>
        <dbReference type="ARBA" id="ARBA00004761"/>
    </source>
</evidence>
<comment type="catalytic activity">
    <reaction evidence="14">
        <text>6-phospho-D-gluconate + NADP(+) = D-ribulose 5-phosphate + CO2 + NADPH</text>
        <dbReference type="Rhea" id="RHEA:10116"/>
        <dbReference type="ChEBI" id="CHEBI:16526"/>
        <dbReference type="ChEBI" id="CHEBI:57783"/>
        <dbReference type="ChEBI" id="CHEBI:58121"/>
        <dbReference type="ChEBI" id="CHEBI:58349"/>
        <dbReference type="ChEBI" id="CHEBI:58759"/>
        <dbReference type="EC" id="1.1.1.44"/>
    </reaction>
</comment>
<keyword evidence="8" id="KW-0067">ATP-binding</keyword>
<evidence type="ECO:0000259" key="15">
    <source>
        <dbReference type="SMART" id="SM01350"/>
    </source>
</evidence>